<evidence type="ECO:0000256" key="5">
    <source>
        <dbReference type="ARBA" id="ARBA00023136"/>
    </source>
</evidence>
<evidence type="ECO:0000256" key="6">
    <source>
        <dbReference type="SAM" id="Phobius"/>
    </source>
</evidence>
<dbReference type="AlphaFoldDB" id="A0A3M9XV17"/>
<keyword evidence="8" id="KW-1185">Reference proteome</keyword>
<feature type="transmembrane region" description="Helical" evidence="6">
    <location>
        <begin position="42"/>
        <end position="66"/>
    </location>
</feature>
<feature type="transmembrane region" description="Helical" evidence="6">
    <location>
        <begin position="78"/>
        <end position="109"/>
    </location>
</feature>
<dbReference type="EMBL" id="RBVV01000239">
    <property type="protein sequence ID" value="RNJ52123.1"/>
    <property type="molecule type" value="Genomic_DNA"/>
</dbReference>
<dbReference type="STRING" id="1051616.A0A3M9XV17"/>
<dbReference type="RefSeq" id="XP_028490281.1">
    <property type="nucleotide sequence ID" value="XM_028638447.1"/>
</dbReference>
<evidence type="ECO:0008006" key="9">
    <source>
        <dbReference type="Google" id="ProtNLM"/>
    </source>
</evidence>
<keyword evidence="3 6" id="KW-0812">Transmembrane</keyword>
<name>A0A3M9XV17_9PEZI</name>
<dbReference type="Proteomes" id="UP000267145">
    <property type="component" value="Unassembled WGS sequence"/>
</dbReference>
<protein>
    <recommendedName>
        <fullName evidence="9">Integral membrane protein</fullName>
    </recommendedName>
</protein>
<feature type="transmembrane region" description="Helical" evidence="6">
    <location>
        <begin position="121"/>
        <end position="139"/>
    </location>
</feature>
<reference evidence="7 8" key="1">
    <citation type="submission" date="2018-10" db="EMBL/GenBank/DDBJ databases">
        <title>Genome sequence of Verticillium nonalfalfae VnAa140.</title>
        <authorList>
            <person name="Stajich J.E."/>
            <person name="Kasson M.T."/>
        </authorList>
    </citation>
    <scope>NUCLEOTIDE SEQUENCE [LARGE SCALE GENOMIC DNA]</scope>
    <source>
        <strain evidence="7 8">VnAa140</strain>
    </source>
</reference>
<dbReference type="PANTHER" id="PTHR22779">
    <property type="entry name" value="SD17342P"/>
    <property type="match status" value="1"/>
</dbReference>
<dbReference type="Pfam" id="PF10190">
    <property type="entry name" value="Tmemb_170"/>
    <property type="match status" value="1"/>
</dbReference>
<keyword evidence="4 6" id="KW-1133">Transmembrane helix</keyword>
<proteinExistence type="inferred from homology"/>
<evidence type="ECO:0000256" key="4">
    <source>
        <dbReference type="ARBA" id="ARBA00022989"/>
    </source>
</evidence>
<dbReference type="GO" id="GO:0016020">
    <property type="term" value="C:membrane"/>
    <property type="evidence" value="ECO:0007669"/>
    <property type="project" value="UniProtKB-SubCell"/>
</dbReference>
<evidence type="ECO:0000313" key="7">
    <source>
        <dbReference type="EMBL" id="RNJ52123.1"/>
    </source>
</evidence>
<keyword evidence="5 6" id="KW-0472">Membrane</keyword>
<evidence type="ECO:0000256" key="2">
    <source>
        <dbReference type="ARBA" id="ARBA00006325"/>
    </source>
</evidence>
<evidence type="ECO:0000256" key="3">
    <source>
        <dbReference type="ARBA" id="ARBA00022692"/>
    </source>
</evidence>
<dbReference type="InterPro" id="IPR019334">
    <property type="entry name" value="TMEM170A/B/YPR153W-like"/>
</dbReference>
<sequence length="143" mass="15862">MSLRAENYPPDNYQTPPFPSISFQLMDLTKDHRWSLYYIGDIWRFTVLWTLIIYGVVHLASAFIALAMQGGKKRSLMYLWVAPIVYVAAALIQGLLAGSVVGLVLGAVYNAGYFSMSTWVPVLWGVINVLVLIVSSFSIQGGL</sequence>
<comment type="similarity">
    <text evidence="2">Belongs to the TMEM170 family.</text>
</comment>
<dbReference type="PANTHER" id="PTHR22779:SF6">
    <property type="entry name" value="SD17342P"/>
    <property type="match status" value="1"/>
</dbReference>
<accession>A0A3M9XV17</accession>
<gene>
    <name evidence="7" type="ORF">D7B24_004275</name>
</gene>
<organism evidence="7 8">
    <name type="scientific">Verticillium nonalfalfae</name>
    <dbReference type="NCBI Taxonomy" id="1051616"/>
    <lineage>
        <taxon>Eukaryota</taxon>
        <taxon>Fungi</taxon>
        <taxon>Dikarya</taxon>
        <taxon>Ascomycota</taxon>
        <taxon>Pezizomycotina</taxon>
        <taxon>Sordariomycetes</taxon>
        <taxon>Hypocreomycetidae</taxon>
        <taxon>Glomerellales</taxon>
        <taxon>Plectosphaerellaceae</taxon>
        <taxon>Verticillium</taxon>
    </lineage>
</organism>
<evidence type="ECO:0000313" key="8">
    <source>
        <dbReference type="Proteomes" id="UP000267145"/>
    </source>
</evidence>
<evidence type="ECO:0000256" key="1">
    <source>
        <dbReference type="ARBA" id="ARBA00004141"/>
    </source>
</evidence>
<dbReference type="GeneID" id="39607964"/>
<comment type="caution">
    <text evidence="7">The sequence shown here is derived from an EMBL/GenBank/DDBJ whole genome shotgun (WGS) entry which is preliminary data.</text>
</comment>
<comment type="subcellular location">
    <subcellularLocation>
        <location evidence="1">Membrane</location>
        <topology evidence="1">Multi-pass membrane protein</topology>
    </subcellularLocation>
</comment>